<dbReference type="EMBL" id="LGRX02005476">
    <property type="protein sequence ID" value="KAK3278390.1"/>
    <property type="molecule type" value="Genomic_DNA"/>
</dbReference>
<accession>A0AAE0LB66</accession>
<name>A0AAE0LB66_9CHLO</name>
<reference evidence="1 2" key="1">
    <citation type="journal article" date="2015" name="Genome Biol. Evol.">
        <title>Comparative Genomics of a Bacterivorous Green Alga Reveals Evolutionary Causalities and Consequences of Phago-Mixotrophic Mode of Nutrition.</title>
        <authorList>
            <person name="Burns J.A."/>
            <person name="Paasch A."/>
            <person name="Narechania A."/>
            <person name="Kim E."/>
        </authorList>
    </citation>
    <scope>NUCLEOTIDE SEQUENCE [LARGE SCALE GENOMIC DNA]</scope>
    <source>
        <strain evidence="1 2">PLY_AMNH</strain>
    </source>
</reference>
<protein>
    <submittedName>
        <fullName evidence="1">Uncharacterized protein</fullName>
    </submittedName>
</protein>
<dbReference type="AlphaFoldDB" id="A0AAE0LB66"/>
<evidence type="ECO:0000313" key="1">
    <source>
        <dbReference type="EMBL" id="KAK3278390.1"/>
    </source>
</evidence>
<sequence length="67" mass="6680">MEGAAGRAAGPTVSGVSSVVGAGMVTEGGQRRTGPLEGWSGVVDGSEQLEGMEESVVGWNRAAFGWG</sequence>
<evidence type="ECO:0000313" key="2">
    <source>
        <dbReference type="Proteomes" id="UP001190700"/>
    </source>
</evidence>
<comment type="caution">
    <text evidence="1">The sequence shown here is derived from an EMBL/GenBank/DDBJ whole genome shotgun (WGS) entry which is preliminary data.</text>
</comment>
<gene>
    <name evidence="1" type="ORF">CYMTET_13668</name>
</gene>
<proteinExistence type="predicted"/>
<dbReference type="Proteomes" id="UP001190700">
    <property type="component" value="Unassembled WGS sequence"/>
</dbReference>
<organism evidence="1 2">
    <name type="scientific">Cymbomonas tetramitiformis</name>
    <dbReference type="NCBI Taxonomy" id="36881"/>
    <lineage>
        <taxon>Eukaryota</taxon>
        <taxon>Viridiplantae</taxon>
        <taxon>Chlorophyta</taxon>
        <taxon>Pyramimonadophyceae</taxon>
        <taxon>Pyramimonadales</taxon>
        <taxon>Pyramimonadaceae</taxon>
        <taxon>Cymbomonas</taxon>
    </lineage>
</organism>
<keyword evidence="2" id="KW-1185">Reference proteome</keyword>